<dbReference type="PANTHER" id="PTHR34561:SF1">
    <property type="entry name" value="NADH DEHYDROGENASE [UBIQUINONE] 1 ALPHA SUBCOMPLEX ASSEMBLY FACTOR 8"/>
    <property type="match status" value="1"/>
</dbReference>
<evidence type="ECO:0000313" key="1">
    <source>
        <dbReference type="EMBL" id="CAH1452341.1"/>
    </source>
</evidence>
<gene>
    <name evidence="1" type="ORF">LVIROSA_LOCUS37644</name>
</gene>
<evidence type="ECO:0008006" key="3">
    <source>
        <dbReference type="Google" id="ProtNLM"/>
    </source>
</evidence>
<dbReference type="GO" id="GO:0005739">
    <property type="term" value="C:mitochondrion"/>
    <property type="evidence" value="ECO:0007669"/>
    <property type="project" value="InterPro"/>
</dbReference>
<proteinExistence type="predicted"/>
<evidence type="ECO:0000313" key="2">
    <source>
        <dbReference type="Proteomes" id="UP001157418"/>
    </source>
</evidence>
<name>A0AAU9PQ46_9ASTR</name>
<keyword evidence="2" id="KW-1185">Reference proteome</keyword>
<accession>A0AAU9PQ46</accession>
<dbReference type="PANTHER" id="PTHR34561">
    <property type="entry name" value="NADH DEHYDROGENASE [UBIQUINONE] 1 ALPHA SUBCOMPLEX ASSEMBLY FACTOR 8"/>
    <property type="match status" value="1"/>
</dbReference>
<protein>
    <recommendedName>
        <fullName evidence="3">IMS import disulfide relay-system CHCH-CHCH-like Cx9C domain-containing protein</fullName>
    </recommendedName>
</protein>
<dbReference type="EMBL" id="CAKMRJ010005745">
    <property type="protein sequence ID" value="CAH1452341.1"/>
    <property type="molecule type" value="Genomic_DNA"/>
</dbReference>
<dbReference type="Proteomes" id="UP001157418">
    <property type="component" value="Unassembled WGS sequence"/>
</dbReference>
<dbReference type="InterPro" id="IPR034595">
    <property type="entry name" value="NDUFAF8"/>
</dbReference>
<dbReference type="GO" id="GO:0032981">
    <property type="term" value="P:mitochondrial respiratory chain complex I assembly"/>
    <property type="evidence" value="ECO:0007669"/>
    <property type="project" value="InterPro"/>
</dbReference>
<reference evidence="1 2" key="1">
    <citation type="submission" date="2022-01" db="EMBL/GenBank/DDBJ databases">
        <authorList>
            <person name="Xiong W."/>
            <person name="Schranz E."/>
        </authorList>
    </citation>
    <scope>NUCLEOTIDE SEQUENCE [LARGE SCALE GENOMIC DNA]</scope>
</reference>
<comment type="caution">
    <text evidence="1">The sequence shown here is derived from an EMBL/GenBank/DDBJ whole genome shotgun (WGS) entry which is preliminary data.</text>
</comment>
<organism evidence="1 2">
    <name type="scientific">Lactuca virosa</name>
    <dbReference type="NCBI Taxonomy" id="75947"/>
    <lineage>
        <taxon>Eukaryota</taxon>
        <taxon>Viridiplantae</taxon>
        <taxon>Streptophyta</taxon>
        <taxon>Embryophyta</taxon>
        <taxon>Tracheophyta</taxon>
        <taxon>Spermatophyta</taxon>
        <taxon>Magnoliopsida</taxon>
        <taxon>eudicotyledons</taxon>
        <taxon>Gunneridae</taxon>
        <taxon>Pentapetalae</taxon>
        <taxon>asterids</taxon>
        <taxon>campanulids</taxon>
        <taxon>Asterales</taxon>
        <taxon>Asteraceae</taxon>
        <taxon>Cichorioideae</taxon>
        <taxon>Cichorieae</taxon>
        <taxon>Lactucinae</taxon>
        <taxon>Lactuca</taxon>
    </lineage>
</organism>
<dbReference type="AlphaFoldDB" id="A0AAU9PQ46"/>
<sequence length="106" mass="11887">MVDDGDSSSRSSTKIVIHDSLVHALQRDVTDVERGGLRGPLNQRYLIMKERNTISPLKRILANCGVQAKEYGSCVAEKVPQIERDMCLKEFLKLKNCMQSVLKGKP</sequence>